<dbReference type="FunFam" id="2.10.25.10:FF:000143">
    <property type="entry name" value="Protein crumbs 1"/>
    <property type="match status" value="1"/>
</dbReference>
<evidence type="ECO:0000256" key="8">
    <source>
        <dbReference type="ARBA" id="ARBA00023157"/>
    </source>
</evidence>
<comment type="caution">
    <text evidence="10">Lacks conserved residue(s) required for the propagation of feature annotation.</text>
</comment>
<evidence type="ECO:0000259" key="14">
    <source>
        <dbReference type="PROSITE" id="PS50026"/>
    </source>
</evidence>
<feature type="signal peptide" evidence="13">
    <location>
        <begin position="1"/>
        <end position="17"/>
    </location>
</feature>
<evidence type="ECO:0000259" key="15">
    <source>
        <dbReference type="PROSITE" id="PS50261"/>
    </source>
</evidence>
<dbReference type="InterPro" id="IPR017981">
    <property type="entry name" value="GPCR_2-like_7TM"/>
</dbReference>
<feature type="transmembrane region" description="Helical" evidence="12">
    <location>
        <begin position="283"/>
        <end position="302"/>
    </location>
</feature>
<evidence type="ECO:0000313" key="16">
    <source>
        <dbReference type="Proteomes" id="UP000887566"/>
    </source>
</evidence>
<feature type="domain" description="EGF-like" evidence="14">
    <location>
        <begin position="24"/>
        <end position="61"/>
    </location>
</feature>
<feature type="chain" id="PRO_5036675193" evidence="13">
    <location>
        <begin position="18"/>
        <end position="475"/>
    </location>
</feature>
<keyword evidence="16" id="KW-1185">Reference proteome</keyword>
<evidence type="ECO:0000256" key="3">
    <source>
        <dbReference type="ARBA" id="ARBA00022692"/>
    </source>
</evidence>
<accession>A0A914XF51</accession>
<dbReference type="InterPro" id="IPR001881">
    <property type="entry name" value="EGF-like_Ca-bd_dom"/>
</dbReference>
<dbReference type="GO" id="GO:0016020">
    <property type="term" value="C:membrane"/>
    <property type="evidence" value="ECO:0007669"/>
    <property type="project" value="UniProtKB-SubCell"/>
</dbReference>
<dbReference type="SMART" id="SM00179">
    <property type="entry name" value="EGF_CA"/>
    <property type="match status" value="2"/>
</dbReference>
<organism evidence="16 17">
    <name type="scientific">Plectus sambesii</name>
    <dbReference type="NCBI Taxonomy" id="2011161"/>
    <lineage>
        <taxon>Eukaryota</taxon>
        <taxon>Metazoa</taxon>
        <taxon>Ecdysozoa</taxon>
        <taxon>Nematoda</taxon>
        <taxon>Chromadorea</taxon>
        <taxon>Plectida</taxon>
        <taxon>Plectina</taxon>
        <taxon>Plectoidea</taxon>
        <taxon>Plectidae</taxon>
        <taxon>Plectus</taxon>
    </lineage>
</organism>
<protein>
    <submittedName>
        <fullName evidence="17">Uncharacterized protein</fullName>
    </submittedName>
</protein>
<evidence type="ECO:0000313" key="17">
    <source>
        <dbReference type="WBParaSite" id="PSAMB.scaffold7828size7049.g30754.t1"/>
    </source>
</evidence>
<feature type="transmembrane region" description="Helical" evidence="12">
    <location>
        <begin position="157"/>
        <end position="178"/>
    </location>
</feature>
<dbReference type="GO" id="GO:0005509">
    <property type="term" value="F:calcium ion binding"/>
    <property type="evidence" value="ECO:0007669"/>
    <property type="project" value="InterPro"/>
</dbReference>
<dbReference type="PROSITE" id="PS50261">
    <property type="entry name" value="G_PROTEIN_RECEP_F2_4"/>
    <property type="match status" value="1"/>
</dbReference>
<feature type="domain" description="G-protein coupled receptors family 2 profile 2" evidence="15">
    <location>
        <begin position="119"/>
        <end position="378"/>
    </location>
</feature>
<evidence type="ECO:0000256" key="11">
    <source>
        <dbReference type="SAM" id="MobiDB-lite"/>
    </source>
</evidence>
<dbReference type="PROSITE" id="PS00022">
    <property type="entry name" value="EGF_1"/>
    <property type="match status" value="2"/>
</dbReference>
<reference evidence="17" key="1">
    <citation type="submission" date="2022-11" db="UniProtKB">
        <authorList>
            <consortium name="WormBaseParasite"/>
        </authorList>
    </citation>
    <scope>IDENTIFICATION</scope>
</reference>
<feature type="compositionally biased region" description="Acidic residues" evidence="11">
    <location>
        <begin position="412"/>
        <end position="431"/>
    </location>
</feature>
<dbReference type="PROSITE" id="PS01186">
    <property type="entry name" value="EGF_2"/>
    <property type="match status" value="1"/>
</dbReference>
<evidence type="ECO:0000256" key="4">
    <source>
        <dbReference type="ARBA" id="ARBA00022729"/>
    </source>
</evidence>
<feature type="transmembrane region" description="Helical" evidence="12">
    <location>
        <begin position="198"/>
        <end position="220"/>
    </location>
</feature>
<evidence type="ECO:0000256" key="10">
    <source>
        <dbReference type="PROSITE-ProRule" id="PRU00076"/>
    </source>
</evidence>
<evidence type="ECO:0000256" key="5">
    <source>
        <dbReference type="ARBA" id="ARBA00022737"/>
    </source>
</evidence>
<dbReference type="CDD" id="cd00054">
    <property type="entry name" value="EGF_CA"/>
    <property type="match status" value="2"/>
</dbReference>
<evidence type="ECO:0000256" key="1">
    <source>
        <dbReference type="ARBA" id="ARBA00004141"/>
    </source>
</evidence>
<dbReference type="SMART" id="SM00181">
    <property type="entry name" value="EGF"/>
    <property type="match status" value="2"/>
</dbReference>
<feature type="disulfide bond" evidence="10">
    <location>
        <begin position="89"/>
        <end position="98"/>
    </location>
</feature>
<name>A0A914XF51_9BILA</name>
<keyword evidence="4 13" id="KW-0732">Signal</keyword>
<evidence type="ECO:0000256" key="7">
    <source>
        <dbReference type="ARBA" id="ARBA00023136"/>
    </source>
</evidence>
<evidence type="ECO:0000256" key="12">
    <source>
        <dbReference type="SAM" id="Phobius"/>
    </source>
</evidence>
<keyword evidence="8 10" id="KW-1015">Disulfide bond</keyword>
<dbReference type="SUPFAM" id="SSF57196">
    <property type="entry name" value="EGF/Laminin"/>
    <property type="match status" value="2"/>
</dbReference>
<feature type="transmembrane region" description="Helical" evidence="12">
    <location>
        <begin position="353"/>
        <end position="373"/>
    </location>
</feature>
<dbReference type="PROSITE" id="PS00010">
    <property type="entry name" value="ASX_HYDROXYL"/>
    <property type="match status" value="1"/>
</dbReference>
<sequence length="475" mass="52488">MRVLSFVIPTIWRFCHAANSAISSQSPCSSNPCRNNGTCRDRSLNRYTCECTAPFAGDFCDQDKDECLSTPCFNLGTCNNLIDAFNCSCSAAFSGPLCQTALTTCTAQSPALQAQRILMFLLMTLSLLVLIVALIGLGVVFHYIVKVRSLERALHQAQELSLLCAVLIVLVARARTLFDSGSFCGKEGLGNPPRMSDAVCSSVAVVLHYLFLVYFLLLVLEALHNYMLYTYVFVRHPLLNLTGYIIIALYLPILPVGITGGLLFQSYVTTETCWLNLDSTNMIIEVIPVLLLVATAVVTAEATSMLRNFPPNPLANEVKRTSAITNATGTMFIAPLSLFSWLLGIASVHNVSLTAYICATVLNCLLAFAIVFFHSMGNERARALLERTFCGCCPYYKKKMRRARKQQQQLAEESEMDNGTDDFVGNDDSDQEILTRGRNERFPKVKNNIVEWKFGQKPLTLSGAKHTIHVEGGYE</sequence>
<dbReference type="InterPro" id="IPR000152">
    <property type="entry name" value="EGF-type_Asp/Asn_hydroxyl_site"/>
</dbReference>
<keyword evidence="5" id="KW-0677">Repeat</keyword>
<dbReference type="GO" id="GO:0007219">
    <property type="term" value="P:Notch signaling pathway"/>
    <property type="evidence" value="ECO:0007669"/>
    <property type="project" value="TreeGrafter"/>
</dbReference>
<dbReference type="PROSITE" id="PS50026">
    <property type="entry name" value="EGF_3"/>
    <property type="match status" value="2"/>
</dbReference>
<evidence type="ECO:0000256" key="2">
    <source>
        <dbReference type="ARBA" id="ARBA00022536"/>
    </source>
</evidence>
<dbReference type="GO" id="GO:0004930">
    <property type="term" value="F:G protein-coupled receptor activity"/>
    <property type="evidence" value="ECO:0007669"/>
    <property type="project" value="InterPro"/>
</dbReference>
<dbReference type="PROSITE" id="PS01187">
    <property type="entry name" value="EGF_CA"/>
    <property type="match status" value="1"/>
</dbReference>
<feature type="domain" description="EGF-like" evidence="14">
    <location>
        <begin position="63"/>
        <end position="99"/>
    </location>
</feature>
<dbReference type="Pfam" id="PF00002">
    <property type="entry name" value="7tm_2"/>
    <property type="match status" value="1"/>
</dbReference>
<feature type="disulfide bond" evidence="10">
    <location>
        <begin position="51"/>
        <end position="60"/>
    </location>
</feature>
<dbReference type="Gene3D" id="1.20.1070.10">
    <property type="entry name" value="Rhodopsin 7-helix transmembrane proteins"/>
    <property type="match status" value="1"/>
</dbReference>
<dbReference type="Proteomes" id="UP000887566">
    <property type="component" value="Unplaced"/>
</dbReference>
<feature type="transmembrane region" description="Helical" evidence="12">
    <location>
        <begin position="241"/>
        <end position="263"/>
    </location>
</feature>
<dbReference type="Pfam" id="PF00008">
    <property type="entry name" value="EGF"/>
    <property type="match status" value="1"/>
</dbReference>
<dbReference type="InterPro" id="IPR000742">
    <property type="entry name" value="EGF"/>
</dbReference>
<evidence type="ECO:0000256" key="6">
    <source>
        <dbReference type="ARBA" id="ARBA00022989"/>
    </source>
</evidence>
<feature type="region of interest" description="Disordered" evidence="11">
    <location>
        <begin position="406"/>
        <end position="437"/>
    </location>
</feature>
<keyword evidence="2 10" id="KW-0245">EGF-like domain</keyword>
<evidence type="ECO:0000256" key="9">
    <source>
        <dbReference type="ARBA" id="ARBA00023180"/>
    </source>
</evidence>
<feature type="transmembrane region" description="Helical" evidence="12">
    <location>
        <begin position="117"/>
        <end position="145"/>
    </location>
</feature>
<dbReference type="PANTHER" id="PTHR12916:SF4">
    <property type="entry name" value="UNINFLATABLE, ISOFORM C"/>
    <property type="match status" value="1"/>
</dbReference>
<dbReference type="InterPro" id="IPR018097">
    <property type="entry name" value="EGF_Ca-bd_CS"/>
</dbReference>
<dbReference type="AlphaFoldDB" id="A0A914XF51"/>
<keyword evidence="9" id="KW-0325">Glycoprotein</keyword>
<dbReference type="GO" id="GO:0005112">
    <property type="term" value="F:Notch binding"/>
    <property type="evidence" value="ECO:0007669"/>
    <property type="project" value="TreeGrafter"/>
</dbReference>
<dbReference type="WBParaSite" id="PSAMB.scaffold7828size7049.g30754.t1">
    <property type="protein sequence ID" value="PSAMB.scaffold7828size7049.g30754.t1"/>
    <property type="gene ID" value="PSAMB.scaffold7828size7049.g30754"/>
</dbReference>
<dbReference type="Gene3D" id="2.10.25.10">
    <property type="entry name" value="Laminin"/>
    <property type="match status" value="2"/>
</dbReference>
<evidence type="ECO:0000256" key="13">
    <source>
        <dbReference type="SAM" id="SignalP"/>
    </source>
</evidence>
<keyword evidence="6 12" id="KW-1133">Transmembrane helix</keyword>
<dbReference type="PANTHER" id="PTHR12916">
    <property type="entry name" value="CYTOCHROME C OXIDASE POLYPEPTIDE VIC-2"/>
    <property type="match status" value="1"/>
</dbReference>
<dbReference type="FunFam" id="2.10.25.10:FF:000050">
    <property type="entry name" value="neurogenic locus notch homolog protein 3"/>
    <property type="match status" value="1"/>
</dbReference>
<dbReference type="InterPro" id="IPR000832">
    <property type="entry name" value="GPCR_2_secretin-like"/>
</dbReference>
<keyword evidence="3 12" id="KW-0812">Transmembrane</keyword>
<proteinExistence type="predicted"/>
<feature type="transmembrane region" description="Helical" evidence="12">
    <location>
        <begin position="323"/>
        <end position="347"/>
    </location>
</feature>
<keyword evidence="7 12" id="KW-0472">Membrane</keyword>
<comment type="subcellular location">
    <subcellularLocation>
        <location evidence="1">Membrane</location>
        <topology evidence="1">Multi-pass membrane protein</topology>
    </subcellularLocation>
</comment>